<name>A0ABP7KTC4_9ACTN</name>
<evidence type="ECO:0000313" key="9">
    <source>
        <dbReference type="Proteomes" id="UP001501563"/>
    </source>
</evidence>
<gene>
    <name evidence="6" type="primary">azoR</name>
    <name evidence="8" type="ORF">GCM10022207_61030</name>
</gene>
<dbReference type="EC" id="1.7.1.17" evidence="6"/>
<reference evidence="9" key="1">
    <citation type="journal article" date="2019" name="Int. J. Syst. Evol. Microbiol.">
        <title>The Global Catalogue of Microorganisms (GCM) 10K type strain sequencing project: providing services to taxonomists for standard genome sequencing and annotation.</title>
        <authorList>
            <consortium name="The Broad Institute Genomics Platform"/>
            <consortium name="The Broad Institute Genome Sequencing Center for Infectious Disease"/>
            <person name="Wu L."/>
            <person name="Ma J."/>
        </authorList>
    </citation>
    <scope>NUCLEOTIDE SEQUENCE [LARGE SCALE GENOMIC DNA]</scope>
    <source>
        <strain evidence="9">JCM 16578</strain>
    </source>
</reference>
<dbReference type="Pfam" id="PF02525">
    <property type="entry name" value="Flavodoxin_2"/>
    <property type="match status" value="1"/>
</dbReference>
<proteinExistence type="inferred from homology"/>
<comment type="caution">
    <text evidence="8">The sequence shown here is derived from an EMBL/GenBank/DDBJ whole genome shotgun (WGS) entry which is preliminary data.</text>
</comment>
<protein>
    <recommendedName>
        <fullName evidence="6">FMN dependent NADH:quinone oxidoreductase</fullName>
        <ecNumber evidence="6">1.6.5.-</ecNumber>
    </recommendedName>
    <alternativeName>
        <fullName evidence="6">Azo-dye reductase</fullName>
    </alternativeName>
    <alternativeName>
        <fullName evidence="6">FMN-dependent NADH-azo compound oxidoreductase</fullName>
    </alternativeName>
    <alternativeName>
        <fullName evidence="6">FMN-dependent NADH-azoreductase</fullName>
        <ecNumber evidence="6">1.7.1.17</ecNumber>
    </alternativeName>
</protein>
<feature type="binding site" evidence="6">
    <location>
        <begin position="94"/>
        <end position="97"/>
    </location>
    <ligand>
        <name>FMN</name>
        <dbReference type="ChEBI" id="CHEBI:58210"/>
    </ligand>
</feature>
<keyword evidence="9" id="KW-1185">Reference proteome</keyword>
<comment type="catalytic activity">
    <reaction evidence="6">
        <text>2 a quinone + NADH + H(+) = 2 a 1,4-benzosemiquinone + NAD(+)</text>
        <dbReference type="Rhea" id="RHEA:65952"/>
        <dbReference type="ChEBI" id="CHEBI:15378"/>
        <dbReference type="ChEBI" id="CHEBI:57540"/>
        <dbReference type="ChEBI" id="CHEBI:57945"/>
        <dbReference type="ChEBI" id="CHEBI:132124"/>
        <dbReference type="ChEBI" id="CHEBI:134225"/>
    </reaction>
</comment>
<organism evidence="8 9">
    <name type="scientific">Streptomyces lannensis</name>
    <dbReference type="NCBI Taxonomy" id="766498"/>
    <lineage>
        <taxon>Bacteria</taxon>
        <taxon>Bacillati</taxon>
        <taxon>Actinomycetota</taxon>
        <taxon>Actinomycetes</taxon>
        <taxon>Kitasatosporales</taxon>
        <taxon>Streptomycetaceae</taxon>
        <taxon>Streptomyces</taxon>
    </lineage>
</organism>
<keyword evidence="2 6" id="KW-0288">FMN</keyword>
<comment type="caution">
    <text evidence="6">Lacks conserved residue(s) required for the propagation of feature annotation.</text>
</comment>
<dbReference type="PANTHER" id="PTHR43741">
    <property type="entry name" value="FMN-DEPENDENT NADH-AZOREDUCTASE 1"/>
    <property type="match status" value="1"/>
</dbReference>
<keyword evidence="3 6" id="KW-0560">Oxidoreductase</keyword>
<accession>A0ABP7KTC4</accession>
<comment type="subunit">
    <text evidence="6">Homodimer.</text>
</comment>
<comment type="function">
    <text evidence="6">Also exhibits azoreductase activity. Catalyzes the reductive cleavage of the azo bond in aromatic azo compounds to the corresponding amines.</text>
</comment>
<dbReference type="InterPro" id="IPR050104">
    <property type="entry name" value="FMN-dep_NADH:Q_OxRdtase_AzoR1"/>
</dbReference>
<feature type="binding site" evidence="6">
    <location>
        <position position="9"/>
    </location>
    <ligand>
        <name>FMN</name>
        <dbReference type="ChEBI" id="CHEBI:58210"/>
    </ligand>
</feature>
<comment type="catalytic activity">
    <reaction evidence="5">
        <text>N,N-dimethyl-1,4-phenylenediamine + anthranilate + 2 NAD(+) = 2-(4-dimethylaminophenyl)diazenylbenzoate + 2 NADH + 2 H(+)</text>
        <dbReference type="Rhea" id="RHEA:55872"/>
        <dbReference type="ChEBI" id="CHEBI:15378"/>
        <dbReference type="ChEBI" id="CHEBI:15783"/>
        <dbReference type="ChEBI" id="CHEBI:16567"/>
        <dbReference type="ChEBI" id="CHEBI:57540"/>
        <dbReference type="ChEBI" id="CHEBI:57945"/>
        <dbReference type="ChEBI" id="CHEBI:71579"/>
        <dbReference type="EC" id="1.7.1.17"/>
    </reaction>
    <physiologicalReaction direction="right-to-left" evidence="5">
        <dbReference type="Rhea" id="RHEA:55874"/>
    </physiologicalReaction>
</comment>
<evidence type="ECO:0000259" key="7">
    <source>
        <dbReference type="Pfam" id="PF02525"/>
    </source>
</evidence>
<comment type="similarity">
    <text evidence="6">Belongs to the azoreductase type 1 family.</text>
</comment>
<dbReference type="SUPFAM" id="SSF52218">
    <property type="entry name" value="Flavoproteins"/>
    <property type="match status" value="1"/>
</dbReference>
<evidence type="ECO:0000256" key="5">
    <source>
        <dbReference type="ARBA" id="ARBA00048542"/>
    </source>
</evidence>
<comment type="function">
    <text evidence="6">Quinone reductase that provides resistance to thiol-specific stress caused by electrophilic quinones.</text>
</comment>
<evidence type="ECO:0000256" key="1">
    <source>
        <dbReference type="ARBA" id="ARBA00022630"/>
    </source>
</evidence>
<dbReference type="InterPro" id="IPR029039">
    <property type="entry name" value="Flavoprotein-like_sf"/>
</dbReference>
<evidence type="ECO:0000256" key="2">
    <source>
        <dbReference type="ARBA" id="ARBA00022643"/>
    </source>
</evidence>
<dbReference type="PANTHER" id="PTHR43741:SF4">
    <property type="entry name" value="FMN-DEPENDENT NADH:QUINONE OXIDOREDUCTASE"/>
    <property type="match status" value="1"/>
</dbReference>
<evidence type="ECO:0000313" key="8">
    <source>
        <dbReference type="EMBL" id="GAA3885472.1"/>
    </source>
</evidence>
<feature type="domain" description="Flavodoxin-like fold" evidence="7">
    <location>
        <begin position="1"/>
        <end position="197"/>
    </location>
</feature>
<dbReference type="InterPro" id="IPR023048">
    <property type="entry name" value="NADH:quinone_OxRdtase_FMN_depd"/>
</dbReference>
<keyword evidence="4 6" id="KW-0520">NAD</keyword>
<sequence length="200" mass="22044">MNLLSVDASPRVGRSRSRHVAAHLVDVLAERHGAKVTRRDLAQEPPPHLDAAFLDAYSTAPADRTPQHHAALTYSDMLVDEFLAADTVVVSTPMWNFNVPSTLKSWIDHIVRLGRTVSVTDSGFEGLASGKKMYVVLGSGDYYSHGPLAMYDAVTPSLRAAFSFISLHDLEFLRVEGTNQPQTRDSVVAQAIAEIDRRFR</sequence>
<dbReference type="Gene3D" id="3.40.50.360">
    <property type="match status" value="1"/>
</dbReference>
<dbReference type="EMBL" id="BAAAZA010000021">
    <property type="protein sequence ID" value="GAA3885472.1"/>
    <property type="molecule type" value="Genomic_DNA"/>
</dbReference>
<dbReference type="RefSeq" id="WP_345552625.1">
    <property type="nucleotide sequence ID" value="NZ_BAAAZA010000021.1"/>
</dbReference>
<keyword evidence="1 6" id="KW-0285">Flavoprotein</keyword>
<evidence type="ECO:0000256" key="6">
    <source>
        <dbReference type="HAMAP-Rule" id="MF_01216"/>
    </source>
</evidence>
<dbReference type="HAMAP" id="MF_01216">
    <property type="entry name" value="Azoreductase_type1"/>
    <property type="match status" value="1"/>
</dbReference>
<feature type="binding site" evidence="6">
    <location>
        <begin position="15"/>
        <end position="17"/>
    </location>
    <ligand>
        <name>FMN</name>
        <dbReference type="ChEBI" id="CHEBI:58210"/>
    </ligand>
</feature>
<dbReference type="InterPro" id="IPR003680">
    <property type="entry name" value="Flavodoxin_fold"/>
</dbReference>
<dbReference type="EC" id="1.6.5.-" evidence="6"/>
<evidence type="ECO:0000256" key="4">
    <source>
        <dbReference type="ARBA" id="ARBA00023027"/>
    </source>
</evidence>
<dbReference type="Proteomes" id="UP001501563">
    <property type="component" value="Unassembled WGS sequence"/>
</dbReference>
<evidence type="ECO:0000256" key="3">
    <source>
        <dbReference type="ARBA" id="ARBA00023002"/>
    </source>
</evidence>
<comment type="cofactor">
    <cofactor evidence="6">
        <name>FMN</name>
        <dbReference type="ChEBI" id="CHEBI:58210"/>
    </cofactor>
    <text evidence="6">Binds 1 FMN per subunit.</text>
</comment>